<proteinExistence type="predicted"/>
<dbReference type="EMBL" id="CAUWAG010000006">
    <property type="protein sequence ID" value="CAJ2504185.1"/>
    <property type="molecule type" value="Genomic_DNA"/>
</dbReference>
<evidence type="ECO:0000256" key="2">
    <source>
        <dbReference type="SAM" id="Phobius"/>
    </source>
</evidence>
<feature type="region of interest" description="Disordered" evidence="1">
    <location>
        <begin position="1"/>
        <end position="36"/>
    </location>
</feature>
<keyword evidence="2" id="KW-0812">Transmembrane</keyword>
<keyword evidence="4" id="KW-1185">Reference proteome</keyword>
<reference evidence="3" key="1">
    <citation type="submission" date="2023-10" db="EMBL/GenBank/DDBJ databases">
        <authorList>
            <person name="Hackl T."/>
        </authorList>
    </citation>
    <scope>NUCLEOTIDE SEQUENCE</scope>
</reference>
<evidence type="ECO:0000313" key="3">
    <source>
        <dbReference type="EMBL" id="CAJ2504185.1"/>
    </source>
</evidence>
<feature type="non-terminal residue" evidence="3">
    <location>
        <position position="79"/>
    </location>
</feature>
<protein>
    <submittedName>
        <fullName evidence="3">Uu.00g115790.m01.CDS01</fullName>
    </submittedName>
</protein>
<evidence type="ECO:0000313" key="4">
    <source>
        <dbReference type="Proteomes" id="UP001295740"/>
    </source>
</evidence>
<sequence>MNVDEDVHLAGISKTETPAEAQRNSDPRMEGPTVKQNSRNVGALSRLLIVFSILSSAFLVSLDNTIVADVQPLVVRDFS</sequence>
<keyword evidence="2" id="KW-0472">Membrane</keyword>
<name>A0AAI8YGP1_9PEZI</name>
<accession>A0AAI8YGP1</accession>
<comment type="caution">
    <text evidence="3">The sequence shown here is derived from an EMBL/GenBank/DDBJ whole genome shotgun (WGS) entry which is preliminary data.</text>
</comment>
<keyword evidence="2" id="KW-1133">Transmembrane helix</keyword>
<feature type="transmembrane region" description="Helical" evidence="2">
    <location>
        <begin position="43"/>
        <end position="62"/>
    </location>
</feature>
<gene>
    <name evidence="3" type="ORF">KHLLAP_LOCUS4653</name>
</gene>
<dbReference type="AlphaFoldDB" id="A0AAI8YGP1"/>
<organism evidence="3 4">
    <name type="scientific">Anthostomella pinea</name>
    <dbReference type="NCBI Taxonomy" id="933095"/>
    <lineage>
        <taxon>Eukaryota</taxon>
        <taxon>Fungi</taxon>
        <taxon>Dikarya</taxon>
        <taxon>Ascomycota</taxon>
        <taxon>Pezizomycotina</taxon>
        <taxon>Sordariomycetes</taxon>
        <taxon>Xylariomycetidae</taxon>
        <taxon>Xylariales</taxon>
        <taxon>Xylariaceae</taxon>
        <taxon>Anthostomella</taxon>
    </lineage>
</organism>
<evidence type="ECO:0000256" key="1">
    <source>
        <dbReference type="SAM" id="MobiDB-lite"/>
    </source>
</evidence>
<dbReference type="Proteomes" id="UP001295740">
    <property type="component" value="Unassembled WGS sequence"/>
</dbReference>